<reference evidence="6 7" key="1">
    <citation type="submission" date="2020-10" db="EMBL/GenBank/DDBJ databases">
        <title>The Coptis chinensis genome and diversification of protoberbering-type alkaloids.</title>
        <authorList>
            <person name="Wang B."/>
            <person name="Shu S."/>
            <person name="Song C."/>
            <person name="Liu Y."/>
        </authorList>
    </citation>
    <scope>NUCLEOTIDE SEQUENCE [LARGE SCALE GENOMIC DNA]</scope>
    <source>
        <strain evidence="6">HL-2020</strain>
        <tissue evidence="6">Leaf</tissue>
    </source>
</reference>
<evidence type="ECO:0000256" key="4">
    <source>
        <dbReference type="SAM" id="MobiDB-lite"/>
    </source>
</evidence>
<dbReference type="InterPro" id="IPR000504">
    <property type="entry name" value="RRM_dom"/>
</dbReference>
<organism evidence="6 7">
    <name type="scientific">Coptis chinensis</name>
    <dbReference type="NCBI Taxonomy" id="261450"/>
    <lineage>
        <taxon>Eukaryota</taxon>
        <taxon>Viridiplantae</taxon>
        <taxon>Streptophyta</taxon>
        <taxon>Embryophyta</taxon>
        <taxon>Tracheophyta</taxon>
        <taxon>Spermatophyta</taxon>
        <taxon>Magnoliopsida</taxon>
        <taxon>Ranunculales</taxon>
        <taxon>Ranunculaceae</taxon>
        <taxon>Coptidoideae</taxon>
        <taxon>Coptis</taxon>
    </lineage>
</organism>
<dbReference type="GO" id="GO:0006397">
    <property type="term" value="P:mRNA processing"/>
    <property type="evidence" value="ECO:0007669"/>
    <property type="project" value="UniProtKB-KW"/>
</dbReference>
<dbReference type="PANTHER" id="PTHR23147">
    <property type="entry name" value="SERINE/ARGININE RICH SPLICING FACTOR"/>
    <property type="match status" value="1"/>
</dbReference>
<dbReference type="SUPFAM" id="SSF54928">
    <property type="entry name" value="RNA-binding domain, RBD"/>
    <property type="match status" value="1"/>
</dbReference>
<evidence type="ECO:0000256" key="3">
    <source>
        <dbReference type="PROSITE-ProRule" id="PRU00176"/>
    </source>
</evidence>
<dbReference type="InterPro" id="IPR050907">
    <property type="entry name" value="SRSF"/>
</dbReference>
<evidence type="ECO:0000259" key="5">
    <source>
        <dbReference type="PROSITE" id="PS50102"/>
    </source>
</evidence>
<evidence type="ECO:0000256" key="1">
    <source>
        <dbReference type="ARBA" id="ARBA00022664"/>
    </source>
</evidence>
<comment type="caution">
    <text evidence="6">The sequence shown here is derived from an EMBL/GenBank/DDBJ whole genome shotgun (WGS) entry which is preliminary data.</text>
</comment>
<keyword evidence="2" id="KW-0508">mRNA splicing</keyword>
<keyword evidence="1" id="KW-0507">mRNA processing</keyword>
<keyword evidence="7" id="KW-1185">Reference proteome</keyword>
<feature type="region of interest" description="Disordered" evidence="4">
    <location>
        <begin position="159"/>
        <end position="178"/>
    </location>
</feature>
<dbReference type="InterPro" id="IPR012677">
    <property type="entry name" value="Nucleotide-bd_a/b_plait_sf"/>
</dbReference>
<dbReference type="GO" id="GO:0008380">
    <property type="term" value="P:RNA splicing"/>
    <property type="evidence" value="ECO:0007669"/>
    <property type="project" value="UniProtKB-KW"/>
</dbReference>
<protein>
    <recommendedName>
        <fullName evidence="5">RRM domain-containing protein</fullName>
    </recommendedName>
</protein>
<dbReference type="OrthoDB" id="1099063at2759"/>
<dbReference type="AlphaFoldDB" id="A0A835H7K6"/>
<evidence type="ECO:0000313" key="6">
    <source>
        <dbReference type="EMBL" id="KAF9594111.1"/>
    </source>
</evidence>
<evidence type="ECO:0000256" key="2">
    <source>
        <dbReference type="ARBA" id="ARBA00023187"/>
    </source>
</evidence>
<evidence type="ECO:0000313" key="7">
    <source>
        <dbReference type="Proteomes" id="UP000631114"/>
    </source>
</evidence>
<sequence length="203" mass="22645">MANEIEKQVVVSADAAGCCCCRCWPVFGVALVPILAMNPAGASSIGVVAAAMNLLVPAITGVRDVDLKHDFTFIEFSDPHDANDARYSLNGRQFDGSRMVVEFAKGLVLRIGISFSSWVYDRVILVFARAIRHRYARLWHSVAHPLPVRHRYAHFRRPDAHPPPLYNTDTRAPDAHPHTPMRPRICALWRPDASSPFPEPNNL</sequence>
<dbReference type="InterPro" id="IPR035979">
    <property type="entry name" value="RBD_domain_sf"/>
</dbReference>
<dbReference type="EMBL" id="JADFTS010000008">
    <property type="protein sequence ID" value="KAF9594111.1"/>
    <property type="molecule type" value="Genomic_DNA"/>
</dbReference>
<proteinExistence type="predicted"/>
<accession>A0A835H7K6</accession>
<gene>
    <name evidence="6" type="ORF">IFM89_027429</name>
</gene>
<dbReference type="Proteomes" id="UP000631114">
    <property type="component" value="Unassembled WGS sequence"/>
</dbReference>
<name>A0A835H7K6_9MAGN</name>
<dbReference type="GO" id="GO:0003723">
    <property type="term" value="F:RNA binding"/>
    <property type="evidence" value="ECO:0007669"/>
    <property type="project" value="UniProtKB-UniRule"/>
</dbReference>
<feature type="domain" description="RRM" evidence="5">
    <location>
        <begin position="62"/>
        <end position="106"/>
    </location>
</feature>
<dbReference type="PROSITE" id="PS50102">
    <property type="entry name" value="RRM"/>
    <property type="match status" value="1"/>
</dbReference>
<dbReference type="Pfam" id="PF00076">
    <property type="entry name" value="RRM_1"/>
    <property type="match status" value="1"/>
</dbReference>
<keyword evidence="3" id="KW-0694">RNA-binding</keyword>
<dbReference type="Gene3D" id="3.30.70.330">
    <property type="match status" value="1"/>
</dbReference>